<sequence>MLRPSKNGLGILVVGAASLWVASVPVSVSAHHAFSAEFDAQKPFELSGTVTKGKWVNPHSWVYVDVKNADGTVTNWGFEFGSPFALKQKGLTKATLPAGTEVTVKGYLAKDGQSFGYSTSITLPDGRVFQTGGAQDAPTTPSRPAGN</sequence>
<dbReference type="Proteomes" id="UP001595555">
    <property type="component" value="Unassembled WGS sequence"/>
</dbReference>
<name>A0ABV7FCJ9_9GAMM</name>
<gene>
    <name evidence="2" type="ORF">ACFODX_07175</name>
</gene>
<organism evidence="2 3">
    <name type="scientific">Cellvibrio fontiphilus</name>
    <dbReference type="NCBI Taxonomy" id="1815559"/>
    <lineage>
        <taxon>Bacteria</taxon>
        <taxon>Pseudomonadati</taxon>
        <taxon>Pseudomonadota</taxon>
        <taxon>Gammaproteobacteria</taxon>
        <taxon>Cellvibrionales</taxon>
        <taxon>Cellvibrionaceae</taxon>
        <taxon>Cellvibrio</taxon>
    </lineage>
</organism>
<reference evidence="3" key="1">
    <citation type="journal article" date="2019" name="Int. J. Syst. Evol. Microbiol.">
        <title>The Global Catalogue of Microorganisms (GCM) 10K type strain sequencing project: providing services to taxonomists for standard genome sequencing and annotation.</title>
        <authorList>
            <consortium name="The Broad Institute Genomics Platform"/>
            <consortium name="The Broad Institute Genome Sequencing Center for Infectious Disease"/>
            <person name="Wu L."/>
            <person name="Ma J."/>
        </authorList>
    </citation>
    <scope>NUCLEOTIDE SEQUENCE [LARGE SCALE GENOMIC DNA]</scope>
    <source>
        <strain evidence="3">KCTC 52237</strain>
    </source>
</reference>
<evidence type="ECO:0000313" key="2">
    <source>
        <dbReference type="EMBL" id="MFC3115334.1"/>
    </source>
</evidence>
<dbReference type="InterPro" id="IPR046150">
    <property type="entry name" value="DUF6152"/>
</dbReference>
<accession>A0ABV7FCJ9</accession>
<dbReference type="EMBL" id="JBHRTF010000003">
    <property type="protein sequence ID" value="MFC3115334.1"/>
    <property type="molecule type" value="Genomic_DNA"/>
</dbReference>
<proteinExistence type="predicted"/>
<dbReference type="RefSeq" id="WP_378117535.1">
    <property type="nucleotide sequence ID" value="NZ_JBHRTF010000003.1"/>
</dbReference>
<evidence type="ECO:0000313" key="3">
    <source>
        <dbReference type="Proteomes" id="UP001595555"/>
    </source>
</evidence>
<feature type="compositionally biased region" description="Polar residues" evidence="1">
    <location>
        <begin position="137"/>
        <end position="147"/>
    </location>
</feature>
<evidence type="ECO:0000256" key="1">
    <source>
        <dbReference type="SAM" id="MobiDB-lite"/>
    </source>
</evidence>
<dbReference type="Pfam" id="PF19649">
    <property type="entry name" value="DUF6152"/>
    <property type="match status" value="1"/>
</dbReference>
<feature type="region of interest" description="Disordered" evidence="1">
    <location>
        <begin position="128"/>
        <end position="147"/>
    </location>
</feature>
<comment type="caution">
    <text evidence="2">The sequence shown here is derived from an EMBL/GenBank/DDBJ whole genome shotgun (WGS) entry which is preliminary data.</text>
</comment>
<protein>
    <submittedName>
        <fullName evidence="2">DUF6152 family protein</fullName>
    </submittedName>
</protein>
<keyword evidence="3" id="KW-1185">Reference proteome</keyword>